<sequence length="141" mass="15918">MSSGPRMVDLGLNHYRQEPGLSIRYRGGWRRLYTRTPTWLPPMVGNMDSRWCSDLRSGHGVLFLGDSSSFNGWVLESSKPVPCDNRGEGTPWLNNPSSRAGWDGRSRGGWCRSLSLWSRQLEGPQLVNFREGFAFTRQAGV</sequence>
<keyword evidence="2" id="KW-1185">Reference proteome</keyword>
<dbReference type="Proteomes" id="UP000324222">
    <property type="component" value="Unassembled WGS sequence"/>
</dbReference>
<comment type="caution">
    <text evidence="1">The sequence shown here is derived from an EMBL/GenBank/DDBJ whole genome shotgun (WGS) entry which is preliminary data.</text>
</comment>
<organism evidence="1 2">
    <name type="scientific">Portunus trituberculatus</name>
    <name type="common">Swimming crab</name>
    <name type="synonym">Neptunus trituberculatus</name>
    <dbReference type="NCBI Taxonomy" id="210409"/>
    <lineage>
        <taxon>Eukaryota</taxon>
        <taxon>Metazoa</taxon>
        <taxon>Ecdysozoa</taxon>
        <taxon>Arthropoda</taxon>
        <taxon>Crustacea</taxon>
        <taxon>Multicrustacea</taxon>
        <taxon>Malacostraca</taxon>
        <taxon>Eumalacostraca</taxon>
        <taxon>Eucarida</taxon>
        <taxon>Decapoda</taxon>
        <taxon>Pleocyemata</taxon>
        <taxon>Brachyura</taxon>
        <taxon>Eubrachyura</taxon>
        <taxon>Portunoidea</taxon>
        <taxon>Portunidae</taxon>
        <taxon>Portuninae</taxon>
        <taxon>Portunus</taxon>
    </lineage>
</organism>
<name>A0A5B7GU55_PORTR</name>
<protein>
    <submittedName>
        <fullName evidence="1">Uncharacterized protein</fullName>
    </submittedName>
</protein>
<accession>A0A5B7GU55</accession>
<evidence type="ECO:0000313" key="1">
    <source>
        <dbReference type="EMBL" id="MPC61119.1"/>
    </source>
</evidence>
<proteinExistence type="predicted"/>
<reference evidence="1 2" key="1">
    <citation type="submission" date="2019-05" db="EMBL/GenBank/DDBJ databases">
        <title>Another draft genome of Portunus trituberculatus and its Hox gene families provides insights of decapod evolution.</title>
        <authorList>
            <person name="Jeong J.-H."/>
            <person name="Song I."/>
            <person name="Kim S."/>
            <person name="Choi T."/>
            <person name="Kim D."/>
            <person name="Ryu S."/>
            <person name="Kim W."/>
        </authorList>
    </citation>
    <scope>NUCLEOTIDE SEQUENCE [LARGE SCALE GENOMIC DNA]</scope>
    <source>
        <tissue evidence="1">Muscle</tissue>
    </source>
</reference>
<dbReference type="AlphaFoldDB" id="A0A5B7GU55"/>
<gene>
    <name evidence="1" type="ORF">E2C01_055183</name>
</gene>
<evidence type="ECO:0000313" key="2">
    <source>
        <dbReference type="Proteomes" id="UP000324222"/>
    </source>
</evidence>
<dbReference type="EMBL" id="VSRR010018232">
    <property type="protein sequence ID" value="MPC61119.1"/>
    <property type="molecule type" value="Genomic_DNA"/>
</dbReference>